<keyword evidence="2" id="KW-1185">Reference proteome</keyword>
<dbReference type="AlphaFoldDB" id="A0A9J7K0W2"/>
<dbReference type="GeneID" id="100765360"/>
<feature type="region of interest" description="Disordered" evidence="1">
    <location>
        <begin position="42"/>
        <end position="137"/>
    </location>
</feature>
<reference evidence="3 4" key="3">
    <citation type="submission" date="2025-04" db="UniProtKB">
        <authorList>
            <consortium name="RefSeq"/>
        </authorList>
    </citation>
    <scope>IDENTIFICATION</scope>
    <source>
        <strain evidence="3 4">17A/GY</strain>
        <tissue evidence="3 4">Liver</tissue>
    </source>
</reference>
<dbReference type="RefSeq" id="XP_035304140.1">
    <property type="nucleotide sequence ID" value="XM_035448249.1"/>
</dbReference>
<evidence type="ECO:0000313" key="4">
    <source>
        <dbReference type="RefSeq" id="XP_035304139.1"/>
    </source>
</evidence>
<evidence type="ECO:0000256" key="1">
    <source>
        <dbReference type="SAM" id="MobiDB-lite"/>
    </source>
</evidence>
<name>A0A9J7K0W2_CRIGR</name>
<dbReference type="RefSeq" id="XP_035304138.1">
    <property type="nucleotide sequence ID" value="XM_035448247.1"/>
</dbReference>
<reference evidence="2" key="2">
    <citation type="journal article" date="2020" name="Biotechnol. Bioeng.">
        <title>Chromosome-scale scaffolds for the Chinese hamster reference genome assembly to facilitate the study of the CHO epigenome.</title>
        <authorList>
            <person name="Hilliard W."/>
            <person name="MacDonald M."/>
            <person name="Lee K.H."/>
        </authorList>
    </citation>
    <scope>NUCLEOTIDE SEQUENCE [LARGE SCALE GENOMIC DNA]</scope>
    <source>
        <strain evidence="2">17A/GY</strain>
    </source>
</reference>
<evidence type="ECO:0000313" key="2">
    <source>
        <dbReference type="Proteomes" id="UP001108280"/>
    </source>
</evidence>
<feature type="region of interest" description="Disordered" evidence="1">
    <location>
        <begin position="11"/>
        <end position="30"/>
    </location>
</feature>
<dbReference type="Proteomes" id="UP001108280">
    <property type="component" value="Chromosome 7"/>
</dbReference>
<accession>A0A9J7K0W2</accession>
<sequence length="208" mass="22197">MPPFHFQFLQSLAEGPRKGQFPTPLRAPRRCRRHGNDWALRSAAAQRSVEGRALREPGLSRPASALGVAAATSPPPRLAPAEAPAASPRTGAGGSGRRRGAQRILGKPGRRTWNCGSPRDGLCNRQGPQPGRRRRPAALPPLVRCRRLSPEDHWPLHHVVPPSLTLTPPSWERAPPAVPGLCDPKAARAGCGCGSARQLLAAEPLSLA</sequence>
<evidence type="ECO:0000313" key="5">
    <source>
        <dbReference type="RefSeq" id="XP_035304140.1"/>
    </source>
</evidence>
<protein>
    <submittedName>
        <fullName evidence="3 4">Zinc finger protein 597 isoform X3</fullName>
    </submittedName>
</protein>
<gene>
    <name evidence="3 4 5" type="primary">Znf597</name>
</gene>
<dbReference type="RefSeq" id="XP_035304139.1">
    <property type="nucleotide sequence ID" value="XM_035448248.1"/>
</dbReference>
<evidence type="ECO:0000313" key="3">
    <source>
        <dbReference type="RefSeq" id="XP_035304138.1"/>
    </source>
</evidence>
<feature type="compositionally biased region" description="Low complexity" evidence="1">
    <location>
        <begin position="79"/>
        <end position="90"/>
    </location>
</feature>
<dbReference type="CTD" id="146434"/>
<proteinExistence type="predicted"/>
<organism evidence="2 5">
    <name type="scientific">Cricetulus griseus</name>
    <name type="common">Chinese hamster</name>
    <name type="synonym">Cricetulus barabensis griseus</name>
    <dbReference type="NCBI Taxonomy" id="10029"/>
    <lineage>
        <taxon>Eukaryota</taxon>
        <taxon>Metazoa</taxon>
        <taxon>Chordata</taxon>
        <taxon>Craniata</taxon>
        <taxon>Vertebrata</taxon>
        <taxon>Euteleostomi</taxon>
        <taxon>Mammalia</taxon>
        <taxon>Eutheria</taxon>
        <taxon>Euarchontoglires</taxon>
        <taxon>Glires</taxon>
        <taxon>Rodentia</taxon>
        <taxon>Myomorpha</taxon>
        <taxon>Muroidea</taxon>
        <taxon>Cricetidae</taxon>
        <taxon>Cricetinae</taxon>
        <taxon>Cricetulus</taxon>
    </lineage>
</organism>
<reference evidence="2" key="1">
    <citation type="journal article" date="2018" name="Biotechnol. Bioeng.">
        <title>A reference genome of the Chinese hamster based on a hybrid assembly strategy.</title>
        <authorList>
            <person name="Rupp O."/>
            <person name="MacDonald M.L."/>
            <person name="Li S."/>
            <person name="Dhiman H."/>
            <person name="Polson S."/>
            <person name="Griep S."/>
            <person name="Heffner K."/>
            <person name="Hernandez I."/>
            <person name="Brinkrolf K."/>
            <person name="Jadhav V."/>
            <person name="Samoudi M."/>
            <person name="Hao H."/>
            <person name="Kingham B."/>
            <person name="Goesmann A."/>
            <person name="Betenbaugh M.J."/>
            <person name="Lewis N.E."/>
            <person name="Borth N."/>
            <person name="Lee K.H."/>
        </authorList>
    </citation>
    <scope>NUCLEOTIDE SEQUENCE [LARGE SCALE GENOMIC DNA]</scope>
    <source>
        <strain evidence="2">17A/GY</strain>
    </source>
</reference>